<dbReference type="OrthoDB" id="61388at2759"/>
<dbReference type="InterPro" id="IPR036412">
    <property type="entry name" value="HAD-like_sf"/>
</dbReference>
<accession>A0A081A2V9</accession>
<evidence type="ECO:0000313" key="5">
    <source>
        <dbReference type="EMBL" id="ETO73220.1"/>
    </source>
</evidence>
<name>A0A081A2V9_PHYNI</name>
<dbReference type="InterPro" id="IPR023214">
    <property type="entry name" value="HAD_sf"/>
</dbReference>
<dbReference type="GO" id="GO:0016787">
    <property type="term" value="F:hydrolase activity"/>
    <property type="evidence" value="ECO:0007669"/>
    <property type="project" value="UniProtKB-KW"/>
</dbReference>
<sequence>MARVFTSAVLLTASIVSTSVSTDTANYFVTPEAPDYNNEVVSKLLANVNSLRNTDEAYAVFDWDNTCMFGDISATSMFYQVDNLNFRFSPDEFKSIFALGYNASSSDSCFPNGTDSVIGQDVNGTDVTLVAALADTVKDYKVLYDAYIAPTYNLTKDVASTTLSEIKETTAFLNFRAKLSFLLYSLIVMDGGNEYSECSLTNAMMVYPRLLVGMTEDEIRTSIRASLRWNLGESLESFTYTSTSGLAVEGSYSKGLRVFSGQEATMRALREAGVEVYIISGSPELFAEEAADLLGLGYLVPKENVYGGRFTTDTTGKFTGELQEGYPTTWGPGKATVVKSILMQIHGGAAPIYASGDSDGDCEMLSSVRDGIVDTNNRLMDNSTCIYNFYEKACLYFGTTEPVTNNAYLLQGQDKSIGTWITSGFTTQDGVIYSSGVTTNDGCAAYKFL</sequence>
<reference evidence="5 6" key="1">
    <citation type="submission" date="2013-11" db="EMBL/GenBank/DDBJ databases">
        <title>The Genome Sequence of Phytophthora parasitica P1976.</title>
        <authorList>
            <consortium name="The Broad Institute Genomics Platform"/>
            <person name="Russ C."/>
            <person name="Tyler B."/>
            <person name="Panabieres F."/>
            <person name="Shan W."/>
            <person name="Tripathy S."/>
            <person name="Grunwald N."/>
            <person name="Machado M."/>
            <person name="Johnson C.S."/>
            <person name="Walker B."/>
            <person name="Young S."/>
            <person name="Zeng Q."/>
            <person name="Gargeya S."/>
            <person name="Fitzgerald M."/>
            <person name="Haas B."/>
            <person name="Abouelleil A."/>
            <person name="Allen A.W."/>
            <person name="Alvarado L."/>
            <person name="Arachchi H.M."/>
            <person name="Berlin A.M."/>
            <person name="Chapman S.B."/>
            <person name="Gainer-Dewar J."/>
            <person name="Goldberg J."/>
            <person name="Griggs A."/>
            <person name="Gujja S."/>
            <person name="Hansen M."/>
            <person name="Howarth C."/>
            <person name="Imamovic A."/>
            <person name="Ireland A."/>
            <person name="Larimer J."/>
            <person name="McCowan C."/>
            <person name="Murphy C."/>
            <person name="Pearson M."/>
            <person name="Poon T.W."/>
            <person name="Priest M."/>
            <person name="Roberts A."/>
            <person name="Saif S."/>
            <person name="Shea T."/>
            <person name="Sisk P."/>
            <person name="Sykes S."/>
            <person name="Wortman J."/>
            <person name="Nusbaum C."/>
            <person name="Birren B."/>
        </authorList>
    </citation>
    <scope>NUCLEOTIDE SEQUENCE [LARGE SCALE GENOMIC DNA]</scope>
    <source>
        <strain evidence="5 6">P1976</strain>
    </source>
</reference>
<dbReference type="Proteomes" id="UP000028582">
    <property type="component" value="Unassembled WGS sequence"/>
</dbReference>
<comment type="caution">
    <text evidence="5">The sequence shown here is derived from an EMBL/GenBank/DDBJ whole genome shotgun (WGS) entry which is preliminary data.</text>
</comment>
<organism evidence="5 6">
    <name type="scientific">Phytophthora nicotianae P1976</name>
    <dbReference type="NCBI Taxonomy" id="1317066"/>
    <lineage>
        <taxon>Eukaryota</taxon>
        <taxon>Sar</taxon>
        <taxon>Stramenopiles</taxon>
        <taxon>Oomycota</taxon>
        <taxon>Peronosporomycetes</taxon>
        <taxon>Peronosporales</taxon>
        <taxon>Peronosporaceae</taxon>
        <taxon>Phytophthora</taxon>
    </lineage>
</organism>
<keyword evidence="2" id="KW-0378">Hydrolase</keyword>
<evidence type="ECO:0000256" key="4">
    <source>
        <dbReference type="SAM" id="SignalP"/>
    </source>
</evidence>
<dbReference type="EMBL" id="ANJA01001940">
    <property type="protein sequence ID" value="ETO73220.1"/>
    <property type="molecule type" value="Genomic_DNA"/>
</dbReference>
<dbReference type="AlphaFoldDB" id="A0A081A2V9"/>
<dbReference type="PANTHER" id="PTHR43344">
    <property type="entry name" value="PHOSPHOSERINE PHOSPHATASE"/>
    <property type="match status" value="1"/>
</dbReference>
<dbReference type="InterPro" id="IPR050582">
    <property type="entry name" value="HAD-like_SerB"/>
</dbReference>
<dbReference type="Gene3D" id="1.20.1440.320">
    <property type="match status" value="1"/>
</dbReference>
<evidence type="ECO:0000256" key="3">
    <source>
        <dbReference type="ARBA" id="ARBA00022842"/>
    </source>
</evidence>
<dbReference type="GO" id="GO:0046872">
    <property type="term" value="F:metal ion binding"/>
    <property type="evidence" value="ECO:0007669"/>
    <property type="project" value="UniProtKB-KW"/>
</dbReference>
<proteinExistence type="predicted"/>
<feature type="signal peptide" evidence="4">
    <location>
        <begin position="1"/>
        <end position="21"/>
    </location>
</feature>
<evidence type="ECO:0000256" key="1">
    <source>
        <dbReference type="ARBA" id="ARBA00022723"/>
    </source>
</evidence>
<keyword evidence="1" id="KW-0479">Metal-binding</keyword>
<evidence type="ECO:0000256" key="2">
    <source>
        <dbReference type="ARBA" id="ARBA00022801"/>
    </source>
</evidence>
<dbReference type="NCBIfam" id="TIGR01488">
    <property type="entry name" value="HAD-SF-IB"/>
    <property type="match status" value="1"/>
</dbReference>
<dbReference type="SUPFAM" id="SSF56784">
    <property type="entry name" value="HAD-like"/>
    <property type="match status" value="1"/>
</dbReference>
<keyword evidence="3" id="KW-0460">Magnesium</keyword>
<feature type="chain" id="PRO_5001753921" evidence="4">
    <location>
        <begin position="22"/>
        <end position="449"/>
    </location>
</feature>
<protein>
    <submittedName>
        <fullName evidence="5">Uncharacterized protein</fullName>
    </submittedName>
</protein>
<keyword evidence="4" id="KW-0732">Signal</keyword>
<gene>
    <name evidence="5" type="ORF">F444_10822</name>
</gene>
<dbReference type="PANTHER" id="PTHR43344:SF13">
    <property type="entry name" value="PHOSPHATASE RV3661-RELATED"/>
    <property type="match status" value="1"/>
</dbReference>
<evidence type="ECO:0000313" key="6">
    <source>
        <dbReference type="Proteomes" id="UP000028582"/>
    </source>
</evidence>
<dbReference type="Pfam" id="PF12710">
    <property type="entry name" value="HAD"/>
    <property type="match status" value="1"/>
</dbReference>
<dbReference type="Gene3D" id="3.40.50.1000">
    <property type="entry name" value="HAD superfamily/HAD-like"/>
    <property type="match status" value="2"/>
</dbReference>